<evidence type="ECO:0000256" key="2">
    <source>
        <dbReference type="ARBA" id="ARBA00022598"/>
    </source>
</evidence>
<evidence type="ECO:0000256" key="4">
    <source>
        <dbReference type="ARBA" id="ARBA00022840"/>
    </source>
</evidence>
<comment type="cofactor">
    <cofactor evidence="1 11">
        <name>pyridoxal 5'-phosphate</name>
        <dbReference type="ChEBI" id="CHEBI:597326"/>
    </cofactor>
</comment>
<dbReference type="InterPro" id="IPR005905">
    <property type="entry name" value="D_ala_D_ala"/>
</dbReference>
<evidence type="ECO:0000313" key="15">
    <source>
        <dbReference type="EMBL" id="MFC7329769.1"/>
    </source>
</evidence>
<dbReference type="InterPro" id="IPR009006">
    <property type="entry name" value="Ala_racemase/Decarboxylase_C"/>
</dbReference>
<feature type="binding site" evidence="11">
    <location>
        <position position="130"/>
    </location>
    <ligand>
        <name>substrate</name>
    </ligand>
</feature>
<evidence type="ECO:0000256" key="1">
    <source>
        <dbReference type="ARBA" id="ARBA00001933"/>
    </source>
</evidence>
<dbReference type="InterPro" id="IPR000821">
    <property type="entry name" value="Ala_racemase"/>
</dbReference>
<dbReference type="EMBL" id="JBHTBH010000009">
    <property type="protein sequence ID" value="MFC7329769.1"/>
    <property type="molecule type" value="Genomic_DNA"/>
</dbReference>
<keyword evidence="10" id="KW-0963">Cytoplasm</keyword>
<dbReference type="Gene3D" id="3.20.20.10">
    <property type="entry name" value="Alanine racemase"/>
    <property type="match status" value="1"/>
</dbReference>
<dbReference type="GO" id="GO:0008784">
    <property type="term" value="F:alanine racemase activity"/>
    <property type="evidence" value="ECO:0007669"/>
    <property type="project" value="UniProtKB-EC"/>
</dbReference>
<dbReference type="InterPro" id="IPR013815">
    <property type="entry name" value="ATP_grasp_subdomain_1"/>
</dbReference>
<dbReference type="InterPro" id="IPR011761">
    <property type="entry name" value="ATP-grasp"/>
</dbReference>
<keyword evidence="7 10" id="KW-0573">Peptidoglycan synthesis</keyword>
<comment type="catalytic activity">
    <reaction evidence="11">
        <text>L-alanine = D-alanine</text>
        <dbReference type="Rhea" id="RHEA:20249"/>
        <dbReference type="ChEBI" id="CHEBI:57416"/>
        <dbReference type="ChEBI" id="CHEBI:57972"/>
        <dbReference type="EC" id="5.1.1.1"/>
    </reaction>
</comment>
<feature type="compositionally biased region" description="Basic and acidic residues" evidence="13">
    <location>
        <begin position="392"/>
        <end position="405"/>
    </location>
</feature>
<dbReference type="SUPFAM" id="SSF50621">
    <property type="entry name" value="Alanine racemase C-terminal domain-like"/>
    <property type="match status" value="1"/>
</dbReference>
<feature type="domain" description="ATP-grasp" evidence="14">
    <location>
        <begin position="520"/>
        <end position="724"/>
    </location>
</feature>
<sequence>MSTPTLTVDLAAVAHNARLFAALSPGFMAVVKADAFNHGAPHVARTALANGAGRLGVTSVREAVDLRGQGATAPMLSWLNPPGTDYTEAIGRDVELAVGDLDQLDAVADAARRAGRAAGVHLFVDTGMSRDGAPIDQWAGLVARARSWERRGAVRIIGVMSHLACAEEPAHPANEAAVRLFERAVSVVHAAGATSVVRHLAASAATLDIPRTRFDMTRIGAGLYGIDPAGGHGLRRAMTLAAPVVMVRDVAPGTPVGYGHTHLTRTRTRLALVPLGYADGIPRTAADRAEVMVHGRRRPVVGAVSMDQIVVDVGDLPVAAGDPVTVFGPGDAGEPTTGDWARWCGTNEHELMTGVGPRVERIIREPQAAPPTDPRDAARDPGVRTPPVRTSPDQKETGDPMPGTDERVHVIVVCGGTGAEHDVSLSSAESILEHLDSAVYRATRLIIGRDGRWLDGDGEVLPGLAEAVAVLDSADVVFPIIHGTLGEDGTLSALLDLCSAPYVGPNVRAGAVSMDKHLTKLLARDLGVRVAPGILLDTEDPDVLDTLPGDLRAPVFVKPNQEGSSFGVSRVTDLAELDKAVAHAAEFDRHVLVEQEVQGREIDIAVLDNPDGSLTVSAPLEIRVGSAAEFFDTESKYVAGNAEFLVPAPIPEEWTGRLRQASLRLYRLLGCTGTARFDYFVDDQGEPVLNEINTVPGLTARSQVPRMFQALGTSYSELLDILIRTAMTRAEHVPVARAR</sequence>
<dbReference type="InterPro" id="IPR011095">
    <property type="entry name" value="Dala_Dala_lig_C"/>
</dbReference>
<dbReference type="Pfam" id="PF00842">
    <property type="entry name" value="Ala_racemase_C"/>
    <property type="match status" value="1"/>
</dbReference>
<dbReference type="InterPro" id="IPR000291">
    <property type="entry name" value="D-Ala_lig_Van_CS"/>
</dbReference>
<keyword evidence="6 10" id="KW-0133">Cell shape</keyword>
<dbReference type="HAMAP" id="MF_00047">
    <property type="entry name" value="Dala_Dala_lig"/>
    <property type="match status" value="1"/>
</dbReference>
<dbReference type="InterPro" id="IPR001608">
    <property type="entry name" value="Ala_racemase_N"/>
</dbReference>
<keyword evidence="5 11" id="KW-0663">Pyridoxal phosphate</keyword>
<comment type="pathway">
    <text evidence="10">Cell wall biogenesis; peptidoglycan biosynthesis.</text>
</comment>
<evidence type="ECO:0000256" key="5">
    <source>
        <dbReference type="ARBA" id="ARBA00022898"/>
    </source>
</evidence>
<dbReference type="InterPro" id="IPR016185">
    <property type="entry name" value="PreATP-grasp_dom_sf"/>
</dbReference>
<dbReference type="Gene3D" id="3.30.1490.20">
    <property type="entry name" value="ATP-grasp fold, A domain"/>
    <property type="match status" value="1"/>
</dbReference>
<comment type="similarity">
    <text evidence="11">Belongs to the alanine racemase family.</text>
</comment>
<keyword evidence="8 11" id="KW-0413">Isomerase</keyword>
<dbReference type="Pfam" id="PF07478">
    <property type="entry name" value="Dala_Dala_lig_C"/>
    <property type="match status" value="1"/>
</dbReference>
<dbReference type="PANTHER" id="PTHR30511">
    <property type="entry name" value="ALANINE RACEMASE"/>
    <property type="match status" value="1"/>
</dbReference>
<reference evidence="16" key="1">
    <citation type="journal article" date="2019" name="Int. J. Syst. Evol. Microbiol.">
        <title>The Global Catalogue of Microorganisms (GCM) 10K type strain sequencing project: providing services to taxonomists for standard genome sequencing and annotation.</title>
        <authorList>
            <consortium name="The Broad Institute Genomics Platform"/>
            <consortium name="The Broad Institute Genome Sequencing Center for Infectious Disease"/>
            <person name="Wu L."/>
            <person name="Ma J."/>
        </authorList>
    </citation>
    <scope>NUCLEOTIDE SEQUENCE [LARGE SCALE GENOMIC DNA]</scope>
    <source>
        <strain evidence="16">CGMCC 4.7382</strain>
    </source>
</reference>
<dbReference type="NCBIfam" id="NF002528">
    <property type="entry name" value="PRK01966.1-4"/>
    <property type="match status" value="1"/>
</dbReference>
<dbReference type="Pfam" id="PF01820">
    <property type="entry name" value="Dala_Dala_lig_N"/>
    <property type="match status" value="2"/>
</dbReference>
<dbReference type="InterPro" id="IPR011079">
    <property type="entry name" value="Ala_racemase_C"/>
</dbReference>
<dbReference type="NCBIfam" id="NF002378">
    <property type="entry name" value="PRK01372.1"/>
    <property type="match status" value="1"/>
</dbReference>
<feature type="modified residue" description="N6-(pyridoxal phosphate)lysine" evidence="11">
    <location>
        <position position="32"/>
    </location>
</feature>
<dbReference type="SMART" id="SM01005">
    <property type="entry name" value="Ala_racemase_C"/>
    <property type="match status" value="1"/>
</dbReference>
<dbReference type="InterPro" id="IPR011127">
    <property type="entry name" value="Dala_Dala_lig_N"/>
</dbReference>
<evidence type="ECO:0000256" key="7">
    <source>
        <dbReference type="ARBA" id="ARBA00022984"/>
    </source>
</evidence>
<organism evidence="15 16">
    <name type="scientific">Marinactinospora rubrisoli</name>
    <dbReference type="NCBI Taxonomy" id="2715399"/>
    <lineage>
        <taxon>Bacteria</taxon>
        <taxon>Bacillati</taxon>
        <taxon>Actinomycetota</taxon>
        <taxon>Actinomycetes</taxon>
        <taxon>Streptosporangiales</taxon>
        <taxon>Nocardiopsidaceae</taxon>
        <taxon>Marinactinospora</taxon>
    </lineage>
</organism>
<evidence type="ECO:0000256" key="6">
    <source>
        <dbReference type="ARBA" id="ARBA00022960"/>
    </source>
</evidence>
<evidence type="ECO:0000256" key="11">
    <source>
        <dbReference type="HAMAP-Rule" id="MF_01201"/>
    </source>
</evidence>
<dbReference type="Pfam" id="PF01168">
    <property type="entry name" value="Ala_racemase_N"/>
    <property type="match status" value="1"/>
</dbReference>
<dbReference type="EC" id="5.1.1.1" evidence="11"/>
<dbReference type="CDD" id="cd00430">
    <property type="entry name" value="PLPDE_III_AR"/>
    <property type="match status" value="1"/>
</dbReference>
<evidence type="ECO:0000256" key="8">
    <source>
        <dbReference type="ARBA" id="ARBA00023235"/>
    </source>
</evidence>
<dbReference type="Gene3D" id="3.40.50.20">
    <property type="match status" value="1"/>
</dbReference>
<comment type="similarity">
    <text evidence="10">Belongs to the D-alanine--D-alanine ligase family.</text>
</comment>
<evidence type="ECO:0000256" key="12">
    <source>
        <dbReference type="PROSITE-ProRule" id="PRU00409"/>
    </source>
</evidence>
<gene>
    <name evidence="15" type="primary">alr</name>
    <name evidence="10" type="synonym">ddl</name>
    <name evidence="15" type="ORF">ACFQRF_18720</name>
</gene>
<keyword evidence="9 10" id="KW-0961">Cell wall biogenesis/degradation</keyword>
<feature type="active site" description="Proton acceptor; specific for L-alanine" evidence="11">
    <location>
        <position position="258"/>
    </location>
</feature>
<feature type="binding site" evidence="11">
    <location>
        <position position="306"/>
    </location>
    <ligand>
        <name>substrate</name>
    </ligand>
</feature>
<proteinExistence type="inferred from homology"/>
<feature type="active site" description="Proton acceptor; specific for D-alanine" evidence="11">
    <location>
        <position position="32"/>
    </location>
</feature>
<dbReference type="PRINTS" id="PR00992">
    <property type="entry name" value="ALARACEMASE"/>
</dbReference>
<dbReference type="SUPFAM" id="SSF52440">
    <property type="entry name" value="PreATP-grasp domain"/>
    <property type="match status" value="1"/>
</dbReference>
<dbReference type="NCBIfam" id="TIGR01205">
    <property type="entry name" value="D_ala_D_alaTIGR"/>
    <property type="match status" value="1"/>
</dbReference>
<comment type="pathway">
    <text evidence="11">Amino-acid biosynthesis; D-alanine biosynthesis; D-alanine from L-alanine: step 1/1.</text>
</comment>
<keyword evidence="2 10" id="KW-0436">Ligase</keyword>
<dbReference type="PROSITE" id="PS00844">
    <property type="entry name" value="DALA_DALA_LIGASE_2"/>
    <property type="match status" value="1"/>
</dbReference>
<evidence type="ECO:0000256" key="10">
    <source>
        <dbReference type="HAMAP-Rule" id="MF_00047"/>
    </source>
</evidence>
<comment type="function">
    <text evidence="10">Cell wall formation.</text>
</comment>
<accession>A0ABW2KK82</accession>
<dbReference type="PROSITE" id="PS00843">
    <property type="entry name" value="DALA_DALA_LIGASE_1"/>
    <property type="match status" value="1"/>
</dbReference>
<dbReference type="RefSeq" id="WP_379872423.1">
    <property type="nucleotide sequence ID" value="NZ_JBHTBH010000009.1"/>
</dbReference>
<dbReference type="Gene3D" id="3.30.470.20">
    <property type="entry name" value="ATP-grasp fold, B domain"/>
    <property type="match status" value="1"/>
</dbReference>
<comment type="function">
    <text evidence="11">Catalyzes the interconversion of L-alanine and D-alanine. May also act on other amino acids.</text>
</comment>
<dbReference type="Gene3D" id="2.40.37.10">
    <property type="entry name" value="Lyase, Ornithine Decarboxylase, Chain A, domain 1"/>
    <property type="match status" value="1"/>
</dbReference>
<dbReference type="SUPFAM" id="SSF51419">
    <property type="entry name" value="PLP-binding barrel"/>
    <property type="match status" value="1"/>
</dbReference>
<protein>
    <recommendedName>
        <fullName evidence="10 11">Multifunctional fusion protein</fullName>
    </recommendedName>
    <domain>
        <recommendedName>
            <fullName evidence="10">D-alanine--D-alanine ligase</fullName>
            <ecNumber evidence="10">6.3.2.4</ecNumber>
        </recommendedName>
        <alternativeName>
            <fullName evidence="10">D-Ala-D-Ala ligase</fullName>
        </alternativeName>
        <alternativeName>
            <fullName evidence="10">D-alanylalanine synthetase</fullName>
        </alternativeName>
    </domain>
    <domain>
        <recommendedName>
            <fullName evidence="11">Alanine racemase</fullName>
            <ecNumber evidence="11">5.1.1.1</ecNumber>
        </recommendedName>
    </domain>
</protein>
<comment type="caution">
    <text evidence="15">The sequence shown here is derived from an EMBL/GenBank/DDBJ whole genome shotgun (WGS) entry which is preliminary data.</text>
</comment>
<feature type="compositionally biased region" description="Basic and acidic residues" evidence="13">
    <location>
        <begin position="373"/>
        <end position="382"/>
    </location>
</feature>
<dbReference type="HAMAP" id="MF_01201">
    <property type="entry name" value="Ala_racemase"/>
    <property type="match status" value="1"/>
</dbReference>
<dbReference type="PANTHER" id="PTHR30511:SF0">
    <property type="entry name" value="ALANINE RACEMASE, CATABOLIC-RELATED"/>
    <property type="match status" value="1"/>
</dbReference>
<dbReference type="PROSITE" id="PS50975">
    <property type="entry name" value="ATP_GRASP"/>
    <property type="match status" value="1"/>
</dbReference>
<evidence type="ECO:0000256" key="13">
    <source>
        <dbReference type="SAM" id="MobiDB-lite"/>
    </source>
</evidence>
<dbReference type="NCBIfam" id="TIGR00492">
    <property type="entry name" value="alr"/>
    <property type="match status" value="1"/>
</dbReference>
<name>A0ABW2KK82_9ACTN</name>
<keyword evidence="4 12" id="KW-0067">ATP-binding</keyword>
<dbReference type="SUPFAM" id="SSF56059">
    <property type="entry name" value="Glutathione synthetase ATP-binding domain-like"/>
    <property type="match status" value="1"/>
</dbReference>
<keyword evidence="16" id="KW-1185">Reference proteome</keyword>
<dbReference type="EC" id="6.3.2.4" evidence="10"/>
<comment type="subcellular location">
    <subcellularLocation>
        <location evidence="10">Cytoplasm</location>
    </subcellularLocation>
</comment>
<feature type="region of interest" description="Disordered" evidence="13">
    <location>
        <begin position="366"/>
        <end position="405"/>
    </location>
</feature>
<dbReference type="Proteomes" id="UP001596540">
    <property type="component" value="Unassembled WGS sequence"/>
</dbReference>
<evidence type="ECO:0000259" key="14">
    <source>
        <dbReference type="PROSITE" id="PS50975"/>
    </source>
</evidence>
<dbReference type="InterPro" id="IPR029066">
    <property type="entry name" value="PLP-binding_barrel"/>
</dbReference>
<evidence type="ECO:0000256" key="9">
    <source>
        <dbReference type="ARBA" id="ARBA00023316"/>
    </source>
</evidence>
<keyword evidence="3 12" id="KW-0547">Nucleotide-binding</keyword>
<evidence type="ECO:0000313" key="16">
    <source>
        <dbReference type="Proteomes" id="UP001596540"/>
    </source>
</evidence>
<evidence type="ECO:0000256" key="3">
    <source>
        <dbReference type="ARBA" id="ARBA00022741"/>
    </source>
</evidence>
<comment type="catalytic activity">
    <reaction evidence="10">
        <text>2 D-alanine + ATP = D-alanyl-D-alanine + ADP + phosphate + H(+)</text>
        <dbReference type="Rhea" id="RHEA:11224"/>
        <dbReference type="ChEBI" id="CHEBI:15378"/>
        <dbReference type="ChEBI" id="CHEBI:30616"/>
        <dbReference type="ChEBI" id="CHEBI:43474"/>
        <dbReference type="ChEBI" id="CHEBI:57416"/>
        <dbReference type="ChEBI" id="CHEBI:57822"/>
        <dbReference type="ChEBI" id="CHEBI:456216"/>
        <dbReference type="EC" id="6.3.2.4"/>
    </reaction>
</comment>